<dbReference type="PROSITE" id="PS51259">
    <property type="entry name" value="MHD2"/>
    <property type="match status" value="1"/>
</dbReference>
<evidence type="ECO:0000259" key="1">
    <source>
        <dbReference type="PROSITE" id="PS51258"/>
    </source>
</evidence>
<evidence type="ECO:0000259" key="2">
    <source>
        <dbReference type="PROSITE" id="PS51259"/>
    </source>
</evidence>
<evidence type="ECO:0000313" key="3">
    <source>
        <dbReference type="EMBL" id="KAG0462321.1"/>
    </source>
</evidence>
<dbReference type="PANTHER" id="PTHR31280:SF2">
    <property type="entry name" value="PROTEIN UNC-13 HOMOLOG"/>
    <property type="match status" value="1"/>
</dbReference>
<evidence type="ECO:0008006" key="5">
    <source>
        <dbReference type="Google" id="ProtNLM"/>
    </source>
</evidence>
<dbReference type="PROSITE" id="PS51258">
    <property type="entry name" value="MHD1"/>
    <property type="match status" value="1"/>
</dbReference>
<dbReference type="InterPro" id="IPR057984">
    <property type="entry name" value="PATROL1_C"/>
</dbReference>
<dbReference type="InterPro" id="IPR014772">
    <property type="entry name" value="Munc13_dom-2"/>
</dbReference>
<gene>
    <name evidence="3" type="ORF">HPP92_020797</name>
</gene>
<sequence length="1077" mass="122094">MEEGNGFDLLQRYRRDRHVLLNFILSGSLIKKVVLPPGAVALDDIDIDQICVDYVVNCVKKGETLDLAEAIRIYHDSLDFPSTSNMGSAEGFFLVTNPDSSGSAPSRTPPSVPVPTSTQIFNNLTNLESFHSEHEEEELTVDEIDDFEDEDEEIVSLRNSRAQSKGSLDLLMCLPPFATGITDDNLREGAYEIIVACAGAAGGLIVPSSEKKKETKRTRLMRKLARSKNDSVASLPQRAPGLISESMDIRTRQGLLNALVGKVGKRMDSLLVPLELLCCVSRTEFSDKKAFLRWEKRQLNMLEEGLINHPVVGFGELGRKANELRILLRKVEELESLPQSTCEIQRTEFLRSLRELCTALAERPARGDLTGEVCHWADGYPLNVRLYEKMLCSVFDVLDEGKLMEEVDEILELLRSTWRILGITETVHNTCYAWVLFRQFVSTSEQTLLPIMIEHLRKIPLKEQRGPQERLHLKSLCSLVESDGRSQKLTFLQSFLSPIQRWADKKLGDYHLHFAEGQAVMAEIAILALVTRRLLIEENEEVMELDERDWIDAYISSSIKSAFARITHSIEAKSDATNEHMLASLAEETKKLLKKDSATFIPILSRWHQQAAVVSASLLHKLYGHKLKPFLDRAEHLSEDVVSVFPAAESLEQYVIMLIGSACGEVDLDEYCKRKLSLYQVENASGTLVLRWLNSQMGRISSWIERVLEQEAWDPISPHQRHSSSIVEVYRIVEETVDQFFSFKLPMRIGELESLCRGLDNAFLVYSSYVVEKIVDKEDLIPPLPVLTRYKKEIGIKAFVRKEVADLRSTNERNSYQINELTTQALCVRLNTLYYAVTELNKLEDSIQERWIRKKHENLRIKHTIGDKSRDFVSPPKVSLDGCRKDMNASIGRICEFTGTKIIFWDLREPFIYNLYKPSVLESRLELLMESIDLVLNELCDIILEPLRDRIVTGLLQASIDGLVRVLLDGGPSRIFLPADAKLLEDDLEVLKEFFISGGDGLPRGTVENLVARARPIINLISLETRVLIDDLREVAQGGRSRYGVDSKTLLRVLCHRSDSEASHFLKKQFKIPKTAA</sequence>
<dbReference type="AlphaFoldDB" id="A0A835PXI9"/>
<dbReference type="Proteomes" id="UP000639772">
    <property type="component" value="Chromosome 11"/>
</dbReference>
<evidence type="ECO:0000313" key="4">
    <source>
        <dbReference type="Proteomes" id="UP000639772"/>
    </source>
</evidence>
<dbReference type="InterPro" id="IPR014770">
    <property type="entry name" value="Munc13_1"/>
</dbReference>
<organism evidence="3 4">
    <name type="scientific">Vanilla planifolia</name>
    <name type="common">Vanilla</name>
    <dbReference type="NCBI Taxonomy" id="51239"/>
    <lineage>
        <taxon>Eukaryota</taxon>
        <taxon>Viridiplantae</taxon>
        <taxon>Streptophyta</taxon>
        <taxon>Embryophyta</taxon>
        <taxon>Tracheophyta</taxon>
        <taxon>Spermatophyta</taxon>
        <taxon>Magnoliopsida</taxon>
        <taxon>Liliopsida</taxon>
        <taxon>Asparagales</taxon>
        <taxon>Orchidaceae</taxon>
        <taxon>Vanilloideae</taxon>
        <taxon>Vanilleae</taxon>
        <taxon>Vanilla</taxon>
    </lineage>
</organism>
<accession>A0A835PXI9</accession>
<dbReference type="OrthoDB" id="2015333at2759"/>
<dbReference type="Gene3D" id="1.10.357.50">
    <property type="match status" value="1"/>
</dbReference>
<name>A0A835PXI9_VANPL</name>
<feature type="domain" description="MHD2" evidence="2">
    <location>
        <begin position="922"/>
        <end position="1032"/>
    </location>
</feature>
<feature type="domain" description="MHD1" evidence="1">
    <location>
        <begin position="642"/>
        <end position="784"/>
    </location>
</feature>
<protein>
    <recommendedName>
        <fullName evidence="5">Protein unc-13 homolog</fullName>
    </recommendedName>
</protein>
<proteinExistence type="predicted"/>
<dbReference type="Pfam" id="PF25761">
    <property type="entry name" value="TPR_PATROL1"/>
    <property type="match status" value="1"/>
</dbReference>
<dbReference type="PANTHER" id="PTHR31280">
    <property type="entry name" value="PROTEIN UNC-13 HOMOLOG"/>
    <property type="match status" value="1"/>
</dbReference>
<reference evidence="3 4" key="1">
    <citation type="journal article" date="2020" name="Nat. Food">
        <title>A phased Vanilla planifolia genome enables genetic improvement of flavour and production.</title>
        <authorList>
            <person name="Hasing T."/>
            <person name="Tang H."/>
            <person name="Brym M."/>
            <person name="Khazi F."/>
            <person name="Huang T."/>
            <person name="Chambers A.H."/>
        </authorList>
    </citation>
    <scope>NUCLEOTIDE SEQUENCE [LARGE SCALE GENOMIC DNA]</scope>
    <source>
        <tissue evidence="3">Leaf</tissue>
    </source>
</reference>
<comment type="caution">
    <text evidence="3">The sequence shown here is derived from an EMBL/GenBank/DDBJ whole genome shotgun (WGS) entry which is preliminary data.</text>
</comment>
<dbReference type="InterPro" id="IPR008528">
    <property type="entry name" value="unc-13_homologue"/>
</dbReference>
<dbReference type="EMBL" id="JADCNM010000011">
    <property type="protein sequence ID" value="KAG0462321.1"/>
    <property type="molecule type" value="Genomic_DNA"/>
</dbReference>